<accession>A0A0C3PWD0</accession>
<dbReference type="GO" id="GO:0005886">
    <property type="term" value="C:plasma membrane"/>
    <property type="evidence" value="ECO:0007669"/>
    <property type="project" value="TreeGrafter"/>
</dbReference>
<evidence type="ECO:0000313" key="6">
    <source>
        <dbReference type="EMBL" id="KIO19315.1"/>
    </source>
</evidence>
<dbReference type="Pfam" id="PF04479">
    <property type="entry name" value="RTA1"/>
    <property type="match status" value="1"/>
</dbReference>
<dbReference type="InterPro" id="IPR007568">
    <property type="entry name" value="RTA1"/>
</dbReference>
<keyword evidence="7" id="KW-1185">Reference proteome</keyword>
<gene>
    <name evidence="6" type="ORF">M407DRAFT_82947</name>
</gene>
<dbReference type="AlphaFoldDB" id="A0A0C3PWD0"/>
<name>A0A0C3PWD0_9AGAM</name>
<dbReference type="PANTHER" id="PTHR31465:SF9">
    <property type="entry name" value="SPHINGOID LONG-CHAIN BASE TRANSPORTER RSB1"/>
    <property type="match status" value="1"/>
</dbReference>
<evidence type="ECO:0000256" key="4">
    <source>
        <dbReference type="ARBA" id="ARBA00023136"/>
    </source>
</evidence>
<evidence type="ECO:0000256" key="1">
    <source>
        <dbReference type="ARBA" id="ARBA00004141"/>
    </source>
</evidence>
<feature type="transmembrane region" description="Helical" evidence="5">
    <location>
        <begin position="43"/>
        <end position="63"/>
    </location>
</feature>
<comment type="subcellular location">
    <subcellularLocation>
        <location evidence="1">Membrane</location>
        <topology evidence="1">Multi-pass membrane protein</topology>
    </subcellularLocation>
</comment>
<feature type="transmembrane region" description="Helical" evidence="5">
    <location>
        <begin position="12"/>
        <end position="31"/>
    </location>
</feature>
<dbReference type="GO" id="GO:0000324">
    <property type="term" value="C:fungal-type vacuole"/>
    <property type="evidence" value="ECO:0007669"/>
    <property type="project" value="TreeGrafter"/>
</dbReference>
<evidence type="ECO:0000313" key="7">
    <source>
        <dbReference type="Proteomes" id="UP000054248"/>
    </source>
</evidence>
<evidence type="ECO:0000256" key="2">
    <source>
        <dbReference type="ARBA" id="ARBA00022692"/>
    </source>
</evidence>
<dbReference type="OrthoDB" id="3358017at2759"/>
<feature type="transmembrane region" description="Helical" evidence="5">
    <location>
        <begin position="232"/>
        <end position="249"/>
    </location>
</feature>
<keyword evidence="4 5" id="KW-0472">Membrane</keyword>
<dbReference type="HOGENOM" id="CLU_033465_6_0_1"/>
<organism evidence="6 7">
    <name type="scientific">Tulasnella calospora MUT 4182</name>
    <dbReference type="NCBI Taxonomy" id="1051891"/>
    <lineage>
        <taxon>Eukaryota</taxon>
        <taxon>Fungi</taxon>
        <taxon>Dikarya</taxon>
        <taxon>Basidiomycota</taxon>
        <taxon>Agaricomycotina</taxon>
        <taxon>Agaricomycetes</taxon>
        <taxon>Cantharellales</taxon>
        <taxon>Tulasnellaceae</taxon>
        <taxon>Tulasnella</taxon>
    </lineage>
</organism>
<keyword evidence="3 5" id="KW-1133">Transmembrane helix</keyword>
<evidence type="ECO:0000256" key="5">
    <source>
        <dbReference type="SAM" id="Phobius"/>
    </source>
</evidence>
<keyword evidence="2 5" id="KW-0812">Transmembrane</keyword>
<dbReference type="Proteomes" id="UP000054248">
    <property type="component" value="Unassembled WGS sequence"/>
</dbReference>
<protein>
    <recommendedName>
        <fullName evidence="8">RTA1 like protein</fullName>
    </recommendedName>
</protein>
<proteinExistence type="predicted"/>
<feature type="transmembrane region" description="Helical" evidence="5">
    <location>
        <begin position="75"/>
        <end position="98"/>
    </location>
</feature>
<dbReference type="STRING" id="1051891.A0A0C3PWD0"/>
<reference evidence="7" key="2">
    <citation type="submission" date="2015-01" db="EMBL/GenBank/DDBJ databases">
        <title>Evolutionary Origins and Diversification of the Mycorrhizal Mutualists.</title>
        <authorList>
            <consortium name="DOE Joint Genome Institute"/>
            <consortium name="Mycorrhizal Genomics Consortium"/>
            <person name="Kohler A."/>
            <person name="Kuo A."/>
            <person name="Nagy L.G."/>
            <person name="Floudas D."/>
            <person name="Copeland A."/>
            <person name="Barry K.W."/>
            <person name="Cichocki N."/>
            <person name="Veneault-Fourrey C."/>
            <person name="LaButti K."/>
            <person name="Lindquist E.A."/>
            <person name="Lipzen A."/>
            <person name="Lundell T."/>
            <person name="Morin E."/>
            <person name="Murat C."/>
            <person name="Riley R."/>
            <person name="Ohm R."/>
            <person name="Sun H."/>
            <person name="Tunlid A."/>
            <person name="Henrissat B."/>
            <person name="Grigoriev I.V."/>
            <person name="Hibbett D.S."/>
            <person name="Martin F."/>
        </authorList>
    </citation>
    <scope>NUCLEOTIDE SEQUENCE [LARGE SCALE GENOMIC DNA]</scope>
    <source>
        <strain evidence="7">MUT 4182</strain>
    </source>
</reference>
<sequence length="303" mass="33773">MVDIVEDSAYGFIPTLWICVLFTVLYSLTTAAHLGQATYYRMWWLYPTMVFGGFGEIIGWAGRTWSSRNYHSDKAFYMNICCTIIAPSFMTAAMFIIMGRIIRLVGEEYSRLRPRTYSILFITGDFIALIIQAVGGAAAASADTPEASERGANIMVAGIIVQMAAITLYCIIQADFLWHVLKERPVRLRFASPNAITPSSDLEDASRTVTLEKEAAVQLSGRARLTSNIRNMLIGLVIATVFIYIRSIYRTIELLGGWKGAVYINEKLFNSLDGMPIFVAMFVLNVFHPGRFIAIGKERNAVA</sequence>
<evidence type="ECO:0008006" key="8">
    <source>
        <dbReference type="Google" id="ProtNLM"/>
    </source>
</evidence>
<feature type="transmembrane region" description="Helical" evidence="5">
    <location>
        <begin position="154"/>
        <end position="178"/>
    </location>
</feature>
<dbReference type="PANTHER" id="PTHR31465">
    <property type="entry name" value="PROTEIN RTA1-RELATED"/>
    <property type="match status" value="1"/>
</dbReference>
<dbReference type="EMBL" id="KN823228">
    <property type="protein sequence ID" value="KIO19315.1"/>
    <property type="molecule type" value="Genomic_DNA"/>
</dbReference>
<feature type="transmembrane region" description="Helical" evidence="5">
    <location>
        <begin position="269"/>
        <end position="287"/>
    </location>
</feature>
<feature type="transmembrane region" description="Helical" evidence="5">
    <location>
        <begin position="119"/>
        <end position="142"/>
    </location>
</feature>
<evidence type="ECO:0000256" key="3">
    <source>
        <dbReference type="ARBA" id="ARBA00022989"/>
    </source>
</evidence>
<reference evidence="6 7" key="1">
    <citation type="submission" date="2014-04" db="EMBL/GenBank/DDBJ databases">
        <authorList>
            <consortium name="DOE Joint Genome Institute"/>
            <person name="Kuo A."/>
            <person name="Girlanda M."/>
            <person name="Perotto S."/>
            <person name="Kohler A."/>
            <person name="Nagy L.G."/>
            <person name="Floudas D."/>
            <person name="Copeland A."/>
            <person name="Barry K.W."/>
            <person name="Cichocki N."/>
            <person name="Veneault-Fourrey C."/>
            <person name="LaButti K."/>
            <person name="Lindquist E.A."/>
            <person name="Lipzen A."/>
            <person name="Lundell T."/>
            <person name="Morin E."/>
            <person name="Murat C."/>
            <person name="Sun H."/>
            <person name="Tunlid A."/>
            <person name="Henrissat B."/>
            <person name="Grigoriev I.V."/>
            <person name="Hibbett D.S."/>
            <person name="Martin F."/>
            <person name="Nordberg H.P."/>
            <person name="Cantor M.N."/>
            <person name="Hua S.X."/>
        </authorList>
    </citation>
    <scope>NUCLEOTIDE SEQUENCE [LARGE SCALE GENOMIC DNA]</scope>
    <source>
        <strain evidence="6 7">MUT 4182</strain>
    </source>
</reference>